<name>A0A1K1RY36_9BACT</name>
<feature type="domain" description="TPM" evidence="3">
    <location>
        <begin position="40"/>
        <end position="163"/>
    </location>
</feature>
<reference evidence="5 7" key="2">
    <citation type="submission" date="2023-11" db="EMBL/GenBank/DDBJ databases">
        <title>MicrobeMod: A computational toolkit for identifying prokaryotic methylation and restriction-modification with nanopore sequencing.</title>
        <authorList>
            <person name="Crits-Christoph A."/>
            <person name="Kang S.C."/>
            <person name="Lee H."/>
            <person name="Ostrov N."/>
        </authorList>
    </citation>
    <scope>NUCLEOTIDE SEQUENCE [LARGE SCALE GENOMIC DNA]</scope>
    <source>
        <strain evidence="5 7">ATCC 23090</strain>
    </source>
</reference>
<dbReference type="PANTHER" id="PTHR30373">
    <property type="entry name" value="UPF0603 PROTEIN YGCG"/>
    <property type="match status" value="1"/>
</dbReference>
<feature type="compositionally biased region" description="Gly residues" evidence="1">
    <location>
        <begin position="514"/>
        <end position="530"/>
    </location>
</feature>
<dbReference type="RefSeq" id="WP_072363422.1">
    <property type="nucleotide sequence ID" value="NZ_CP139972.1"/>
</dbReference>
<organism evidence="4 6">
    <name type="scientific">Chitinophaga sancti</name>
    <dbReference type="NCBI Taxonomy" id="1004"/>
    <lineage>
        <taxon>Bacteria</taxon>
        <taxon>Pseudomonadati</taxon>
        <taxon>Bacteroidota</taxon>
        <taxon>Chitinophagia</taxon>
        <taxon>Chitinophagales</taxon>
        <taxon>Chitinophagaceae</taxon>
        <taxon>Chitinophaga</taxon>
    </lineage>
</organism>
<sequence>MKNRNCQLFVLLLLLLVQCTSKKHNYAEEIPDPMKKGGYVSNPDHIISEDATAQLNDLLGKLDQAGKAQIAVVLLNSIGSQVIEDVSHNIFKTWKPGKKEGNNGLVVLLVKDQHKIRFETGYGLEGDLPDVICFRIQQAVMLPYFKKDNYDAGLIKGLEAVAQILTNPEGAVNVADNGDVTVDTSVQAGATAPAGDSTSEIAEAGQPLMGNASQDVAADSAGATAEEPVPAYMQPEEEGISRPGLGTFIFYILYIVFSAITFGVLKGNKHKGDLYRTTWLARCFIFFVPGIIVSILSYGLNIPYSIWFAIGLCYGTWLIYLSYRYMLVNAREKKLENADRHERYESLNIAHKNLLYTAFVFPVPFLVYYRWHEARMKKLRYQPYDCDTCSQPMTLLSRNKKKPFLNKVQAAEEKVGSVIYDVWHCKNCNTQKTIGYDSIYTKVTTCPKCNNKTFEATHTQTVKRATESSAGEGIQFYECRYCNYVKKEPFVIPRISSSSSSSSSSGSSSSSSGGSWGGGSSGGGGSTSSW</sequence>
<feature type="transmembrane region" description="Helical" evidence="2">
    <location>
        <begin position="353"/>
        <end position="371"/>
    </location>
</feature>
<protein>
    <submittedName>
        <fullName evidence="5">TPM domain-containing protein</fullName>
    </submittedName>
</protein>
<evidence type="ECO:0000313" key="7">
    <source>
        <dbReference type="Proteomes" id="UP001326715"/>
    </source>
</evidence>
<dbReference type="Pfam" id="PF04536">
    <property type="entry name" value="TPM_phosphatase"/>
    <property type="match status" value="1"/>
</dbReference>
<feature type="region of interest" description="Disordered" evidence="1">
    <location>
        <begin position="495"/>
        <end position="530"/>
    </location>
</feature>
<keyword evidence="2" id="KW-0812">Transmembrane</keyword>
<evidence type="ECO:0000259" key="3">
    <source>
        <dbReference type="Pfam" id="PF04536"/>
    </source>
</evidence>
<keyword evidence="7" id="KW-1185">Reference proteome</keyword>
<keyword evidence="2" id="KW-0472">Membrane</keyword>
<keyword evidence="2" id="KW-1133">Transmembrane helix</keyword>
<dbReference type="Proteomes" id="UP000183788">
    <property type="component" value="Unassembled WGS sequence"/>
</dbReference>
<evidence type="ECO:0000313" key="5">
    <source>
        <dbReference type="EMBL" id="WQG90287.1"/>
    </source>
</evidence>
<accession>A0A1K1RY36</accession>
<feature type="transmembrane region" description="Helical" evidence="2">
    <location>
        <begin position="248"/>
        <end position="267"/>
    </location>
</feature>
<evidence type="ECO:0000256" key="1">
    <source>
        <dbReference type="SAM" id="MobiDB-lite"/>
    </source>
</evidence>
<gene>
    <name evidence="4" type="ORF">SAMN05661012_04443</name>
    <name evidence="5" type="ORF">SR876_02175</name>
</gene>
<dbReference type="EMBL" id="FPIZ01000015">
    <property type="protein sequence ID" value="SFW76958.1"/>
    <property type="molecule type" value="Genomic_DNA"/>
</dbReference>
<dbReference type="PANTHER" id="PTHR30373:SF2">
    <property type="entry name" value="UPF0603 PROTEIN YGCG"/>
    <property type="match status" value="1"/>
</dbReference>
<proteinExistence type="predicted"/>
<dbReference type="Proteomes" id="UP001326715">
    <property type="component" value="Chromosome"/>
</dbReference>
<feature type="transmembrane region" description="Helical" evidence="2">
    <location>
        <begin position="279"/>
        <end position="298"/>
    </location>
</feature>
<dbReference type="InterPro" id="IPR007621">
    <property type="entry name" value="TPM_dom"/>
</dbReference>
<dbReference type="Gene3D" id="3.10.310.50">
    <property type="match status" value="1"/>
</dbReference>
<reference evidence="4 6" key="1">
    <citation type="submission" date="2016-11" db="EMBL/GenBank/DDBJ databases">
        <authorList>
            <person name="Jaros S."/>
            <person name="Januszkiewicz K."/>
            <person name="Wedrychowicz H."/>
        </authorList>
    </citation>
    <scope>NUCLEOTIDE SEQUENCE [LARGE SCALE GENOMIC DNA]</scope>
    <source>
        <strain evidence="4 6">DSM 784</strain>
    </source>
</reference>
<dbReference type="EMBL" id="CP140154">
    <property type="protein sequence ID" value="WQG90287.1"/>
    <property type="molecule type" value="Genomic_DNA"/>
</dbReference>
<feature type="transmembrane region" description="Helical" evidence="2">
    <location>
        <begin position="304"/>
        <end position="323"/>
    </location>
</feature>
<evidence type="ECO:0000313" key="4">
    <source>
        <dbReference type="EMBL" id="SFW76958.1"/>
    </source>
</evidence>
<evidence type="ECO:0000256" key="2">
    <source>
        <dbReference type="SAM" id="Phobius"/>
    </source>
</evidence>
<evidence type="ECO:0000313" key="6">
    <source>
        <dbReference type="Proteomes" id="UP000183788"/>
    </source>
</evidence>
<feature type="compositionally biased region" description="Low complexity" evidence="1">
    <location>
        <begin position="496"/>
        <end position="513"/>
    </location>
</feature>
<dbReference type="STRING" id="1004.SAMN05661012_04443"/>
<dbReference type="AlphaFoldDB" id="A0A1K1RY36"/>